<dbReference type="EMBL" id="JABEBT010000067">
    <property type="protein sequence ID" value="KAF7633902.1"/>
    <property type="molecule type" value="Genomic_DNA"/>
</dbReference>
<feature type="transmembrane region" description="Helical" evidence="1">
    <location>
        <begin position="134"/>
        <end position="153"/>
    </location>
</feature>
<keyword evidence="1" id="KW-0812">Transmembrane</keyword>
<feature type="non-terminal residue" evidence="2">
    <location>
        <position position="448"/>
    </location>
</feature>
<dbReference type="OrthoDB" id="5820373at2759"/>
<feature type="transmembrane region" description="Helical" evidence="1">
    <location>
        <begin position="21"/>
        <end position="42"/>
    </location>
</feature>
<keyword evidence="3" id="KW-1185">Reference proteome</keyword>
<evidence type="ECO:0000313" key="3">
    <source>
        <dbReference type="Proteomes" id="UP000605970"/>
    </source>
</evidence>
<keyword evidence="1" id="KW-1133">Transmembrane helix</keyword>
<feature type="transmembrane region" description="Helical" evidence="1">
    <location>
        <begin position="101"/>
        <end position="122"/>
    </location>
</feature>
<comment type="caution">
    <text evidence="2">The sequence shown here is derived from an EMBL/GenBank/DDBJ whole genome shotgun (WGS) entry which is preliminary data.</text>
</comment>
<feature type="transmembrane region" description="Helical" evidence="1">
    <location>
        <begin position="173"/>
        <end position="193"/>
    </location>
</feature>
<proteinExistence type="predicted"/>
<dbReference type="PANTHER" id="PTHR40288">
    <property type="entry name" value="PROTEIN CBG16535-RELATED"/>
    <property type="match status" value="1"/>
</dbReference>
<dbReference type="PANTHER" id="PTHR40288:SF2">
    <property type="entry name" value="G PROTEIN-COUPLED RECEPTOR-RELATED"/>
    <property type="match status" value="1"/>
</dbReference>
<name>A0A8S9ZKJ6_9BILA</name>
<gene>
    <name evidence="2" type="ORF">Mgra_00006640</name>
</gene>
<dbReference type="Proteomes" id="UP000605970">
    <property type="component" value="Unassembled WGS sequence"/>
</dbReference>
<reference evidence="2" key="1">
    <citation type="journal article" date="2020" name="Ecol. Evol.">
        <title>Genome structure and content of the rice root-knot nematode (Meloidogyne graminicola).</title>
        <authorList>
            <person name="Phan N.T."/>
            <person name="Danchin E.G.J."/>
            <person name="Klopp C."/>
            <person name="Perfus-Barbeoch L."/>
            <person name="Kozlowski D.K."/>
            <person name="Koutsovoulos G.D."/>
            <person name="Lopez-Roques C."/>
            <person name="Bouchez O."/>
            <person name="Zahm M."/>
            <person name="Besnard G."/>
            <person name="Bellafiore S."/>
        </authorList>
    </citation>
    <scope>NUCLEOTIDE SEQUENCE</scope>
    <source>
        <strain evidence="2">VN-18</strain>
    </source>
</reference>
<protein>
    <submittedName>
        <fullName evidence="2">C-CAP/cofactor C-like domain-containing protein</fullName>
    </submittedName>
</protein>
<evidence type="ECO:0000313" key="2">
    <source>
        <dbReference type="EMBL" id="KAF7633902.1"/>
    </source>
</evidence>
<dbReference type="AlphaFoldDB" id="A0A8S9ZKJ6"/>
<keyword evidence="1" id="KW-0472">Membrane</keyword>
<evidence type="ECO:0000256" key="1">
    <source>
        <dbReference type="SAM" id="Phobius"/>
    </source>
</evidence>
<accession>A0A8S9ZKJ6</accession>
<sequence length="448" mass="52369">MKTSNYVVISDEHSKLFGYRILNSQLSFYLGLIQLFICIWAFSQHIWAIFTLNQILHCDFSDNSTLPPLFTRVDAIIYDIGLFHNLWGITGCVAQHLDGGYGRFCWCIAHIFALIICLPFAFCSRPRPYCLWPLLIQQSAYGVGMLILSLAAFPKAAQLIGDLQNAPLRPISFYIFGTLLNFFLLYVYWHWYWHVETLWNSARKLKRGETLNSNVHLDVHHHSSSTISTTSTTAQLLISELNKKPYLKKYYSSLSSSNSLPPISSSNLINNKLIQNNNYKQQQNIQLPPRVLYLRKQEHFGQLKNKNLLKEKNRRSSSNCELIENKKLNNFKKLSIQNGQIYLNEEQKRNKILTQQIISLKNNNQINYNNKITPLLTSRCSLPLIEQPQFNNNQKILFFNNQINSKNDYFNYLENDKEFLENSVWNFRENKNLNFCLGEETWQRLKNN</sequence>
<organism evidence="2 3">
    <name type="scientific">Meloidogyne graminicola</name>
    <dbReference type="NCBI Taxonomy" id="189291"/>
    <lineage>
        <taxon>Eukaryota</taxon>
        <taxon>Metazoa</taxon>
        <taxon>Ecdysozoa</taxon>
        <taxon>Nematoda</taxon>
        <taxon>Chromadorea</taxon>
        <taxon>Rhabditida</taxon>
        <taxon>Tylenchina</taxon>
        <taxon>Tylenchomorpha</taxon>
        <taxon>Tylenchoidea</taxon>
        <taxon>Meloidogynidae</taxon>
        <taxon>Meloidogyninae</taxon>
        <taxon>Meloidogyne</taxon>
    </lineage>
</organism>